<dbReference type="Proteomes" id="UP001633002">
    <property type="component" value="Unassembled WGS sequence"/>
</dbReference>
<keyword evidence="3" id="KW-1185">Reference proteome</keyword>
<accession>A0ABD3I825</accession>
<proteinExistence type="predicted"/>
<dbReference type="EMBL" id="JBJQOH010000002">
    <property type="protein sequence ID" value="KAL3698457.1"/>
    <property type="molecule type" value="Genomic_DNA"/>
</dbReference>
<comment type="caution">
    <text evidence="2">The sequence shown here is derived from an EMBL/GenBank/DDBJ whole genome shotgun (WGS) entry which is preliminary data.</text>
</comment>
<protein>
    <submittedName>
        <fullName evidence="2">Uncharacterized protein</fullName>
    </submittedName>
</protein>
<reference evidence="2 3" key="1">
    <citation type="submission" date="2024-09" db="EMBL/GenBank/DDBJ databases">
        <title>Chromosome-scale assembly of Riccia sorocarpa.</title>
        <authorList>
            <person name="Paukszto L."/>
        </authorList>
    </citation>
    <scope>NUCLEOTIDE SEQUENCE [LARGE SCALE GENOMIC DNA]</scope>
    <source>
        <strain evidence="2">LP-2024</strain>
        <tissue evidence="2">Aerial parts of the thallus</tissue>
    </source>
</reference>
<name>A0ABD3I825_9MARC</name>
<gene>
    <name evidence="2" type="ORF">R1sor_012533</name>
</gene>
<sequence>MVNLRYNPIQHNFIERARQADVEFPPITRLNDAVYEIYRPTSGEIDQDIVIFPGFEAENCTDAYLSELLHKREIIDGGNLPLDHSPYRGNISALPYFFPQARILLLSYAAVSAMAGTVDMSELTEHLAVSIVELAEVGTTCPVVLVGYDKGLVLKRVCITADQIGQECTLGLRARPYEVFSESVRRILFPRTKDPDGTDSREERMVESRLLQGDSSIRSLRAVLEDEAEQTNSEFEKRRRDYNWESRHEYDAVWKARNMTLGLDEEEIFEFLSGGHMTLGLDEEEIFFPLWEEEDEFLPGSPPEADFSRLLPLRVEPVEHQTIPLRPEEEEEDKFLSPSAPEADFSRHICRPEEEEDEFLPGSAPEAGFSRHICGLLPLRVEPVEHQTIPLRPQEEEEEEFLPGGPPKFGFSRIQRLETLRVDPVEHRTIPLRPDAVALGFDGFECKFDPHNTICLCRSKPADDFVKLIFFHPEGMAQLVGVGIRFSEVLLWEDPDRVVEVTEIEEAEWKRYWTSTDSPLIVFQRESARTETLTPGDWIGRIVKLLRGSPLQVVNPKRETAENGIYTEPKAASSSSCINRLQSTTKVRLGPSKMKLGVPIASDQKPKSRLSGLSKFSARDSAVADDTVTIHSRTYELEAEIAIDFSSGVGDNGRFTPNTFKSTLEVGFNMPEVGMEQSRQDFGWYQDELLVCFKCAQERVVTKTTKREEEIASGHQSRDVQRETHMETMCSNEREIILHSNVGVSTPVNASVSADYRKGKATTTTKTLQVRNDMIILKLSDVDFAITYRGACSKLAYQFVHDPAVESFNIWTNPEDRERLSRGVIRSNIPIGVTAGWKVTDGVDAEKDGIFEYEFSCQRTLSVRRKLLVRSKFRKPREFFPPPDVKSHEMSKKLFINHGFSHIQRLKIPTAGEAEIPHVYGLEPYCVTVIQC</sequence>
<dbReference type="AlphaFoldDB" id="A0ABD3I825"/>
<evidence type="ECO:0000313" key="3">
    <source>
        <dbReference type="Proteomes" id="UP001633002"/>
    </source>
</evidence>
<evidence type="ECO:0000256" key="1">
    <source>
        <dbReference type="SAM" id="MobiDB-lite"/>
    </source>
</evidence>
<evidence type="ECO:0000313" key="2">
    <source>
        <dbReference type="EMBL" id="KAL3698457.1"/>
    </source>
</evidence>
<feature type="region of interest" description="Disordered" evidence="1">
    <location>
        <begin position="327"/>
        <end position="346"/>
    </location>
</feature>
<organism evidence="2 3">
    <name type="scientific">Riccia sorocarpa</name>
    <dbReference type="NCBI Taxonomy" id="122646"/>
    <lineage>
        <taxon>Eukaryota</taxon>
        <taxon>Viridiplantae</taxon>
        <taxon>Streptophyta</taxon>
        <taxon>Embryophyta</taxon>
        <taxon>Marchantiophyta</taxon>
        <taxon>Marchantiopsida</taxon>
        <taxon>Marchantiidae</taxon>
        <taxon>Marchantiales</taxon>
        <taxon>Ricciaceae</taxon>
        <taxon>Riccia</taxon>
    </lineage>
</organism>